<dbReference type="GO" id="GO:0005506">
    <property type="term" value="F:iron ion binding"/>
    <property type="evidence" value="ECO:0007669"/>
    <property type="project" value="InterPro"/>
</dbReference>
<keyword evidence="5 9" id="KW-0560">Oxidoreductase</keyword>
<evidence type="ECO:0000313" key="11">
    <source>
        <dbReference type="Proteomes" id="UP001153954"/>
    </source>
</evidence>
<evidence type="ECO:0000256" key="2">
    <source>
        <dbReference type="ARBA" id="ARBA00010617"/>
    </source>
</evidence>
<dbReference type="CDD" id="cd11054">
    <property type="entry name" value="CYP24A1-like"/>
    <property type="match status" value="1"/>
</dbReference>
<dbReference type="InterPro" id="IPR002401">
    <property type="entry name" value="Cyt_P450_E_grp-I"/>
</dbReference>
<keyword evidence="11" id="KW-1185">Reference proteome</keyword>
<proteinExistence type="inferred from homology"/>
<evidence type="ECO:0008006" key="12">
    <source>
        <dbReference type="Google" id="ProtNLM"/>
    </source>
</evidence>
<evidence type="ECO:0000256" key="4">
    <source>
        <dbReference type="ARBA" id="ARBA00022723"/>
    </source>
</evidence>
<keyword evidence="7 9" id="KW-0503">Monooxygenase</keyword>
<dbReference type="GO" id="GO:0020037">
    <property type="term" value="F:heme binding"/>
    <property type="evidence" value="ECO:0007669"/>
    <property type="project" value="InterPro"/>
</dbReference>
<evidence type="ECO:0000256" key="8">
    <source>
        <dbReference type="PIRSR" id="PIRSR602401-1"/>
    </source>
</evidence>
<dbReference type="PANTHER" id="PTHR24279:SF120">
    <property type="entry name" value="CYTOCHROME P450"/>
    <property type="match status" value="1"/>
</dbReference>
<sequence>MTLPYSTSTKNNIQPFESIPGLSSLPILGPIHHFIPGIGSVGLRANFCDLSKVLYEKYGSIVKLDGVFARASMVILYEPEHFDQVYRSEDTLPSRPGFETLLYYRTKLRKSVSNGIYGLTVAEGTQWRDFRTKVNQALLKLKLVKLYAPALEEIAGDMVARLKRLQENDNYLDQHFDLEITKWSLESVAVVGLGTRLGCLDDGLTEDHPARILIKCSQDILELSWKLEFFPSLWKYYPTRNFKKMMNTLDLQWDASVKFIKEAKIKINERGHDILEEDKSVIERLLAIDDNVAIMMANEMLFAGIDTVGYATTCLLYNLAMNQNVQDKLRDDIYLSEQNSRYLRACLKESLRLFAVLPANLRRTTKDHVVGGYHIPKGIDVIAPNEFLSKMEKHYYRANEFLPERWLVEKSDPLYYGNCHPMVTLPFGFGIRSCVGRRIAELEIEIFIKRLLRDVKVTWQGPPVKVVTKVFNSFKKPYCFKFKPVS</sequence>
<dbReference type="InterPro" id="IPR017972">
    <property type="entry name" value="Cyt_P450_CS"/>
</dbReference>
<reference evidence="10" key="1">
    <citation type="submission" date="2022-03" db="EMBL/GenBank/DDBJ databases">
        <authorList>
            <person name="Tunstrom K."/>
        </authorList>
    </citation>
    <scope>NUCLEOTIDE SEQUENCE</scope>
</reference>
<dbReference type="Pfam" id="PF00067">
    <property type="entry name" value="p450"/>
    <property type="match status" value="1"/>
</dbReference>
<organism evidence="10 11">
    <name type="scientific">Euphydryas editha</name>
    <name type="common">Edith's checkerspot</name>
    <dbReference type="NCBI Taxonomy" id="104508"/>
    <lineage>
        <taxon>Eukaryota</taxon>
        <taxon>Metazoa</taxon>
        <taxon>Ecdysozoa</taxon>
        <taxon>Arthropoda</taxon>
        <taxon>Hexapoda</taxon>
        <taxon>Insecta</taxon>
        <taxon>Pterygota</taxon>
        <taxon>Neoptera</taxon>
        <taxon>Endopterygota</taxon>
        <taxon>Lepidoptera</taxon>
        <taxon>Glossata</taxon>
        <taxon>Ditrysia</taxon>
        <taxon>Papilionoidea</taxon>
        <taxon>Nymphalidae</taxon>
        <taxon>Nymphalinae</taxon>
        <taxon>Euphydryas</taxon>
    </lineage>
</organism>
<dbReference type="PROSITE" id="PS00086">
    <property type="entry name" value="CYTOCHROME_P450"/>
    <property type="match status" value="1"/>
</dbReference>
<protein>
    <recommendedName>
        <fullName evidence="12">Cytochrome P450</fullName>
    </recommendedName>
</protein>
<comment type="caution">
    <text evidence="10">The sequence shown here is derived from an EMBL/GenBank/DDBJ whole genome shotgun (WGS) entry which is preliminary data.</text>
</comment>
<dbReference type="InterPro" id="IPR036396">
    <property type="entry name" value="Cyt_P450_sf"/>
</dbReference>
<dbReference type="GO" id="GO:0004497">
    <property type="term" value="F:monooxygenase activity"/>
    <property type="evidence" value="ECO:0007669"/>
    <property type="project" value="UniProtKB-KW"/>
</dbReference>
<dbReference type="SUPFAM" id="SSF48264">
    <property type="entry name" value="Cytochrome P450"/>
    <property type="match status" value="1"/>
</dbReference>
<dbReference type="GO" id="GO:0016705">
    <property type="term" value="F:oxidoreductase activity, acting on paired donors, with incorporation or reduction of molecular oxygen"/>
    <property type="evidence" value="ECO:0007669"/>
    <property type="project" value="InterPro"/>
</dbReference>
<evidence type="ECO:0000256" key="5">
    <source>
        <dbReference type="ARBA" id="ARBA00023002"/>
    </source>
</evidence>
<evidence type="ECO:0000256" key="7">
    <source>
        <dbReference type="ARBA" id="ARBA00023033"/>
    </source>
</evidence>
<feature type="binding site" description="axial binding residue" evidence="8">
    <location>
        <position position="434"/>
    </location>
    <ligand>
        <name>heme</name>
        <dbReference type="ChEBI" id="CHEBI:30413"/>
    </ligand>
    <ligandPart>
        <name>Fe</name>
        <dbReference type="ChEBI" id="CHEBI:18248"/>
    </ligandPart>
</feature>
<comment type="cofactor">
    <cofactor evidence="1 8">
        <name>heme</name>
        <dbReference type="ChEBI" id="CHEBI:30413"/>
    </cofactor>
</comment>
<accession>A0AAU9UAU7</accession>
<evidence type="ECO:0000256" key="1">
    <source>
        <dbReference type="ARBA" id="ARBA00001971"/>
    </source>
</evidence>
<dbReference type="InterPro" id="IPR001128">
    <property type="entry name" value="Cyt_P450"/>
</dbReference>
<dbReference type="PANTHER" id="PTHR24279">
    <property type="entry name" value="CYTOCHROME P450"/>
    <property type="match status" value="1"/>
</dbReference>
<dbReference type="AlphaFoldDB" id="A0AAU9UAU7"/>
<dbReference type="PRINTS" id="PR00385">
    <property type="entry name" value="P450"/>
</dbReference>
<dbReference type="Gene3D" id="1.10.630.10">
    <property type="entry name" value="Cytochrome P450"/>
    <property type="match status" value="1"/>
</dbReference>
<evidence type="ECO:0000256" key="6">
    <source>
        <dbReference type="ARBA" id="ARBA00023004"/>
    </source>
</evidence>
<comment type="similarity">
    <text evidence="2 9">Belongs to the cytochrome P450 family.</text>
</comment>
<dbReference type="Proteomes" id="UP001153954">
    <property type="component" value="Unassembled WGS sequence"/>
</dbReference>
<dbReference type="EMBL" id="CAKOGL010000016">
    <property type="protein sequence ID" value="CAH2096223.1"/>
    <property type="molecule type" value="Genomic_DNA"/>
</dbReference>
<keyword evidence="6 8" id="KW-0408">Iron</keyword>
<dbReference type="PRINTS" id="PR00463">
    <property type="entry name" value="EP450I"/>
</dbReference>
<evidence type="ECO:0000256" key="9">
    <source>
        <dbReference type="RuleBase" id="RU000461"/>
    </source>
</evidence>
<name>A0AAU9UAU7_EUPED</name>
<keyword evidence="3 8" id="KW-0349">Heme</keyword>
<keyword evidence="4 8" id="KW-0479">Metal-binding</keyword>
<gene>
    <name evidence="10" type="ORF">EEDITHA_LOCUS11591</name>
</gene>
<dbReference type="InterPro" id="IPR050479">
    <property type="entry name" value="CYP11_CYP27_families"/>
</dbReference>
<evidence type="ECO:0000256" key="3">
    <source>
        <dbReference type="ARBA" id="ARBA00022617"/>
    </source>
</evidence>
<evidence type="ECO:0000313" key="10">
    <source>
        <dbReference type="EMBL" id="CAH2096223.1"/>
    </source>
</evidence>